<dbReference type="GO" id="GO:0006310">
    <property type="term" value="P:DNA recombination"/>
    <property type="evidence" value="ECO:0007669"/>
    <property type="project" value="UniProtKB-KW"/>
</dbReference>
<evidence type="ECO:0000256" key="1">
    <source>
        <dbReference type="ARBA" id="ARBA00008857"/>
    </source>
</evidence>
<dbReference type="Gene3D" id="1.10.150.130">
    <property type="match status" value="1"/>
</dbReference>
<dbReference type="PROSITE" id="PS51898">
    <property type="entry name" value="TYR_RECOMBINASE"/>
    <property type="match status" value="1"/>
</dbReference>
<evidence type="ECO:0000313" key="5">
    <source>
        <dbReference type="EMBL" id="HCT13659.1"/>
    </source>
</evidence>
<gene>
    <name evidence="5" type="ORF">DIW82_02375</name>
</gene>
<dbReference type="RefSeq" id="WP_273051080.1">
    <property type="nucleotide sequence ID" value="NZ_DAITTW010000039.1"/>
</dbReference>
<reference evidence="5 6" key="1">
    <citation type="journal article" date="2018" name="Nat. Biotechnol.">
        <title>A standardized bacterial taxonomy based on genome phylogeny substantially revises the tree of life.</title>
        <authorList>
            <person name="Parks D.H."/>
            <person name="Chuvochina M."/>
            <person name="Waite D.W."/>
            <person name="Rinke C."/>
            <person name="Skarshewski A."/>
            <person name="Chaumeil P.A."/>
            <person name="Hugenholtz P."/>
        </authorList>
    </citation>
    <scope>NUCLEOTIDE SEQUENCE [LARGE SCALE GENOMIC DNA]</scope>
    <source>
        <strain evidence="5">UBA11247</strain>
    </source>
</reference>
<dbReference type="Pfam" id="PF00589">
    <property type="entry name" value="Phage_integrase"/>
    <property type="match status" value="1"/>
</dbReference>
<evidence type="ECO:0000256" key="3">
    <source>
        <dbReference type="ARBA" id="ARBA00023172"/>
    </source>
</evidence>
<dbReference type="PANTHER" id="PTHR30349">
    <property type="entry name" value="PHAGE INTEGRASE-RELATED"/>
    <property type="match status" value="1"/>
</dbReference>
<comment type="similarity">
    <text evidence="1">Belongs to the 'phage' integrase family.</text>
</comment>
<dbReference type="Gene3D" id="1.10.443.10">
    <property type="entry name" value="Intergrase catalytic core"/>
    <property type="match status" value="1"/>
</dbReference>
<protein>
    <recommendedName>
        <fullName evidence="4">Tyr recombinase domain-containing protein</fullName>
    </recommendedName>
</protein>
<dbReference type="InterPro" id="IPR050090">
    <property type="entry name" value="Tyrosine_recombinase_XerCD"/>
</dbReference>
<feature type="domain" description="Tyr recombinase" evidence="4">
    <location>
        <begin position="185"/>
        <end position="385"/>
    </location>
</feature>
<dbReference type="AlphaFoldDB" id="A0A3D4SWJ8"/>
<dbReference type="SUPFAM" id="SSF56349">
    <property type="entry name" value="DNA breaking-rejoining enzymes"/>
    <property type="match status" value="1"/>
</dbReference>
<dbReference type="Pfam" id="PF26003">
    <property type="entry name" value="Integrase_N_phage"/>
    <property type="match status" value="1"/>
</dbReference>
<name>A0A3D4SWJ8_9CORY</name>
<dbReference type="Proteomes" id="UP000261739">
    <property type="component" value="Unassembled WGS sequence"/>
</dbReference>
<dbReference type="InterPro" id="IPR002104">
    <property type="entry name" value="Integrase_catalytic"/>
</dbReference>
<dbReference type="GO" id="GO:0003677">
    <property type="term" value="F:DNA binding"/>
    <property type="evidence" value="ECO:0007669"/>
    <property type="project" value="UniProtKB-KW"/>
</dbReference>
<dbReference type="InterPro" id="IPR010998">
    <property type="entry name" value="Integrase_recombinase_N"/>
</dbReference>
<keyword evidence="2" id="KW-0238">DNA-binding</keyword>
<evidence type="ECO:0000313" key="6">
    <source>
        <dbReference type="Proteomes" id="UP000261739"/>
    </source>
</evidence>
<evidence type="ECO:0000256" key="2">
    <source>
        <dbReference type="ARBA" id="ARBA00023125"/>
    </source>
</evidence>
<accession>A0A3D4SWJ8</accession>
<keyword evidence="3" id="KW-0233">DNA recombination</keyword>
<sequence>MPRKKARTRRSFGQLDRLPSGRWRARYTAPTQERVTAPHTFAEKIDAEGWLAEERRLIDLGTWMPPEEREKKRAADALTVRELCDRWLSSGYLKESTVASHRRKLDNRVLCTSLAEEPVVGVDRARVALWWAEVQEKWPDTGNTNAAAYKRLHTAFQFAVDTLDIIPTNPVQVKGAGKAPRPKTRDRPLITLAEAGALTDGMPDRLRAPMMLLLWAGLRLGELLELRRKDLRGLTGSELVTLQVRRTAQRMEDRDSHRQVMVPFDTPKTDAGNRNIVLPKTVSTALRAHCRDNVAAVPDALIVTTRTGEQMLDTTFRNRLAPVKKAAGRPDITPHDCRRFYGTQLVTEGRVSLEEARRLMGHETVEQLLDYQRAAAGYEKRAAAALDALVPPVKAKKTNEKKVPKRTEDAA</sequence>
<dbReference type="InterPro" id="IPR011010">
    <property type="entry name" value="DNA_brk_join_enz"/>
</dbReference>
<dbReference type="EMBL" id="DQID01000067">
    <property type="protein sequence ID" value="HCT13659.1"/>
    <property type="molecule type" value="Genomic_DNA"/>
</dbReference>
<dbReference type="PANTHER" id="PTHR30349:SF64">
    <property type="entry name" value="PROPHAGE INTEGRASE INTD-RELATED"/>
    <property type="match status" value="1"/>
</dbReference>
<dbReference type="GO" id="GO:0015074">
    <property type="term" value="P:DNA integration"/>
    <property type="evidence" value="ECO:0007669"/>
    <property type="project" value="InterPro"/>
</dbReference>
<dbReference type="InterPro" id="IPR013762">
    <property type="entry name" value="Integrase-like_cat_sf"/>
</dbReference>
<evidence type="ECO:0000259" key="4">
    <source>
        <dbReference type="PROSITE" id="PS51898"/>
    </source>
</evidence>
<proteinExistence type="inferred from homology"/>
<comment type="caution">
    <text evidence="5">The sequence shown here is derived from an EMBL/GenBank/DDBJ whole genome shotgun (WGS) entry which is preliminary data.</text>
</comment>
<dbReference type="InterPro" id="IPR058717">
    <property type="entry name" value="Phage_L5_Integrase_N"/>
</dbReference>
<organism evidence="5 6">
    <name type="scientific">Corynebacterium nuruki</name>
    <dbReference type="NCBI Taxonomy" id="1032851"/>
    <lineage>
        <taxon>Bacteria</taxon>
        <taxon>Bacillati</taxon>
        <taxon>Actinomycetota</taxon>
        <taxon>Actinomycetes</taxon>
        <taxon>Mycobacteriales</taxon>
        <taxon>Corynebacteriaceae</taxon>
        <taxon>Corynebacterium</taxon>
    </lineage>
</organism>